<accession>A0A540VV93</accession>
<evidence type="ECO:0000313" key="1">
    <source>
        <dbReference type="EMBL" id="TQF00680.1"/>
    </source>
</evidence>
<dbReference type="STRING" id="1260251.SPISAL_05145"/>
<evidence type="ECO:0008006" key="3">
    <source>
        <dbReference type="Google" id="ProtNLM"/>
    </source>
</evidence>
<comment type="caution">
    <text evidence="1">The sequence shown here is derived from an EMBL/GenBank/DDBJ whole genome shotgun (WGS) entry which is preliminary data.</text>
</comment>
<name>A0A540VV93_9GAMM</name>
<dbReference type="SUPFAM" id="SSF75169">
    <property type="entry name" value="DsrEFH-like"/>
    <property type="match status" value="1"/>
</dbReference>
<dbReference type="Proteomes" id="UP000315400">
    <property type="component" value="Unassembled WGS sequence"/>
</dbReference>
<dbReference type="EMBL" id="VIFK01000007">
    <property type="protein sequence ID" value="TQF00680.1"/>
    <property type="molecule type" value="Genomic_DNA"/>
</dbReference>
<dbReference type="InterPro" id="IPR027396">
    <property type="entry name" value="DsrEFH-like"/>
</dbReference>
<evidence type="ECO:0000313" key="2">
    <source>
        <dbReference type="Proteomes" id="UP000315400"/>
    </source>
</evidence>
<proteinExistence type="predicted"/>
<reference evidence="1 2" key="1">
    <citation type="submission" date="2019-06" db="EMBL/GenBank/DDBJ databases">
        <title>Metagenome assembled Genome of Spiribacter salinus SL48-SHIP from the microbial mat of Salt Lake 48 (Novosibirsk region, Russia).</title>
        <authorList>
            <person name="Shipova A."/>
            <person name="Rozanov A.S."/>
            <person name="Bryanskaya A.V."/>
            <person name="Peltek S.E."/>
        </authorList>
    </citation>
    <scope>NUCLEOTIDE SEQUENCE [LARGE SCALE GENOMIC DNA]</scope>
    <source>
        <strain evidence="1">SL48-SHIP-2</strain>
    </source>
</reference>
<dbReference type="Gene3D" id="3.40.1260.10">
    <property type="entry name" value="DsrEFH-like"/>
    <property type="match status" value="1"/>
</dbReference>
<protein>
    <recommendedName>
        <fullName evidence="3">DsrE family protein</fullName>
    </recommendedName>
</protein>
<gene>
    <name evidence="1" type="ORF">FKY71_02385</name>
</gene>
<dbReference type="AlphaFoldDB" id="A0A540VV93"/>
<sequence>MTLQVVFHAPTAEALTRARRNLLNFRAAEPDARLRLIANGPAVPAALDNPDPETDPYLRVCLNTLQTLGLENTRGLPEVAAGVVELARCQANGWQYIRA</sequence>
<organism evidence="1 2">
    <name type="scientific">Spiribacter salinus</name>
    <dbReference type="NCBI Taxonomy" id="1335746"/>
    <lineage>
        <taxon>Bacteria</taxon>
        <taxon>Pseudomonadati</taxon>
        <taxon>Pseudomonadota</taxon>
        <taxon>Gammaproteobacteria</taxon>
        <taxon>Chromatiales</taxon>
        <taxon>Ectothiorhodospiraceae</taxon>
        <taxon>Spiribacter</taxon>
    </lineage>
</organism>